<reference evidence="2 3" key="1">
    <citation type="submission" date="2019-11" db="EMBL/GenBank/DDBJ databases">
        <title>Description of Pedobacter sp. LMG 31462T.</title>
        <authorList>
            <person name="Carlier A."/>
            <person name="Qi S."/>
            <person name="Vandamme P."/>
        </authorList>
    </citation>
    <scope>NUCLEOTIDE SEQUENCE [LARGE SCALE GENOMIC DNA]</scope>
    <source>
        <strain evidence="2 3">LMG 31462</strain>
    </source>
</reference>
<protein>
    <submittedName>
        <fullName evidence="2">Methyltransferase domain-containing protein</fullName>
    </submittedName>
</protein>
<name>A0ABR6EW72_9SPHI</name>
<keyword evidence="2" id="KW-0489">Methyltransferase</keyword>
<evidence type="ECO:0000313" key="2">
    <source>
        <dbReference type="EMBL" id="MBB2149039.1"/>
    </source>
</evidence>
<gene>
    <name evidence="2" type="ORF">GM920_08950</name>
</gene>
<dbReference type="GO" id="GO:0008168">
    <property type="term" value="F:methyltransferase activity"/>
    <property type="evidence" value="ECO:0007669"/>
    <property type="project" value="UniProtKB-KW"/>
</dbReference>
<keyword evidence="2" id="KW-0808">Transferase</keyword>
<dbReference type="InterPro" id="IPR030373">
    <property type="entry name" value="PABS_CS"/>
</dbReference>
<accession>A0ABR6EW72</accession>
<dbReference type="Pfam" id="PF13649">
    <property type="entry name" value="Methyltransf_25"/>
    <property type="match status" value="1"/>
</dbReference>
<dbReference type="Gene3D" id="3.40.50.150">
    <property type="entry name" value="Vaccinia Virus protein VP39"/>
    <property type="match status" value="1"/>
</dbReference>
<dbReference type="InterPro" id="IPR029063">
    <property type="entry name" value="SAM-dependent_MTases_sf"/>
</dbReference>
<feature type="domain" description="Methyltransferase" evidence="1">
    <location>
        <begin position="41"/>
        <end position="136"/>
    </location>
</feature>
<dbReference type="SUPFAM" id="SSF53335">
    <property type="entry name" value="S-adenosyl-L-methionine-dependent methyltransferases"/>
    <property type="match status" value="1"/>
</dbReference>
<comment type="caution">
    <text evidence="2">The sequence shown here is derived from an EMBL/GenBank/DDBJ whole genome shotgun (WGS) entry which is preliminary data.</text>
</comment>
<sequence>MINNYDKVARYYDRLSRLVFFKSQVNAQIHQLSYLPEKGSVLIVGGGTGWILEEIAKVRPEGLLLVYVEISAKMIALSKKRDVGRNTVSFVNQSIEEFSSEMLFDVICTPFLFDNFSEQRAEMVFHHLDDTLKQEGLWFHTDFNSGGTAEDATAARGSWWKRLFLVVMYQFFKIAGNVEASKLINMGPYFVAADYKLLEEQYYYSRFIQSSVFQKQRKSEPI</sequence>
<dbReference type="EMBL" id="WNXC01000002">
    <property type="protein sequence ID" value="MBB2149039.1"/>
    <property type="molecule type" value="Genomic_DNA"/>
</dbReference>
<evidence type="ECO:0000313" key="3">
    <source>
        <dbReference type="Proteomes" id="UP000636110"/>
    </source>
</evidence>
<organism evidence="2 3">
    <name type="scientific">Pedobacter gandavensis</name>
    <dbReference type="NCBI Taxonomy" id="2679963"/>
    <lineage>
        <taxon>Bacteria</taxon>
        <taxon>Pseudomonadati</taxon>
        <taxon>Bacteroidota</taxon>
        <taxon>Sphingobacteriia</taxon>
        <taxon>Sphingobacteriales</taxon>
        <taxon>Sphingobacteriaceae</taxon>
        <taxon>Pedobacter</taxon>
    </lineage>
</organism>
<keyword evidence="3" id="KW-1185">Reference proteome</keyword>
<dbReference type="PROSITE" id="PS01330">
    <property type="entry name" value="PABS_1"/>
    <property type="match status" value="1"/>
</dbReference>
<dbReference type="Proteomes" id="UP000636110">
    <property type="component" value="Unassembled WGS sequence"/>
</dbReference>
<dbReference type="InterPro" id="IPR041698">
    <property type="entry name" value="Methyltransf_25"/>
</dbReference>
<dbReference type="GO" id="GO:0032259">
    <property type="term" value="P:methylation"/>
    <property type="evidence" value="ECO:0007669"/>
    <property type="project" value="UniProtKB-KW"/>
</dbReference>
<evidence type="ECO:0000259" key="1">
    <source>
        <dbReference type="Pfam" id="PF13649"/>
    </source>
</evidence>
<dbReference type="RefSeq" id="WP_182955970.1">
    <property type="nucleotide sequence ID" value="NZ_WNXC01000002.1"/>
</dbReference>
<dbReference type="CDD" id="cd02440">
    <property type="entry name" value="AdoMet_MTases"/>
    <property type="match status" value="1"/>
</dbReference>
<proteinExistence type="predicted"/>